<dbReference type="Pfam" id="PF03088">
    <property type="entry name" value="Str_synth"/>
    <property type="match status" value="1"/>
</dbReference>
<evidence type="ECO:0000256" key="4">
    <source>
        <dbReference type="SAM" id="SignalP"/>
    </source>
</evidence>
<dbReference type="SUPFAM" id="SSF63829">
    <property type="entry name" value="Calcium-dependent phosphotriesterase"/>
    <property type="match status" value="1"/>
</dbReference>
<dbReference type="Proteomes" id="UP000708148">
    <property type="component" value="Unassembled WGS sequence"/>
</dbReference>
<evidence type="ECO:0000313" key="7">
    <source>
        <dbReference type="Proteomes" id="UP000708148"/>
    </source>
</evidence>
<dbReference type="PANTHER" id="PTHR10426">
    <property type="entry name" value="STRICTOSIDINE SYNTHASE-RELATED"/>
    <property type="match status" value="1"/>
</dbReference>
<sequence length="397" mass="42697">MNPAGLLAIASLVAALAVLTDVLPLGLPYPAINERAVDVPSHLLPLVPSPLEGDYAPNTRLQGTVRLLQGVVSGPESLVVAHDGKTVIVLDKFGYAKRGSVIESTSGVPRVELEDGVFAYTGPGRPLGAEFDQGGNLVICDSLKGLVMVANGTRRLVVLANRVAEDSAIDPGSEINYANDLDIAKDGTVYFSASTDLRVAFNRDGFYDTFNTYLLDALRGKPAGRLLAYNPKERTAKVLAGGIWYANGVALAKDESFVAVVETTALRVRRHWLKGPQAGQTDVLIDALPGFPDGISRGEDGNFLIALISRPSPILKLMPFRPLRAIAAWIPPKWRPRPKPWGAVIRVSPEGKVVETHFDVEGGFMSGISGVREVGGRMFFGTLENDHIGIYDPNRRL</sequence>
<keyword evidence="2" id="KW-0597">Phosphoprotein</keyword>
<proteinExistence type="inferred from homology"/>
<dbReference type="InterPro" id="IPR011042">
    <property type="entry name" value="6-blade_b-propeller_TolB-like"/>
</dbReference>
<reference evidence="6" key="1">
    <citation type="submission" date="2020-12" db="EMBL/GenBank/DDBJ databases">
        <authorList>
            <person name="Iha C."/>
        </authorList>
    </citation>
    <scope>NUCLEOTIDE SEQUENCE</scope>
</reference>
<comment type="caution">
    <text evidence="6">The sequence shown here is derived from an EMBL/GenBank/DDBJ whole genome shotgun (WGS) entry which is preliminary data.</text>
</comment>
<evidence type="ECO:0000259" key="5">
    <source>
        <dbReference type="Pfam" id="PF03088"/>
    </source>
</evidence>
<feature type="chain" id="PRO_5035788470" description="Strictosidine synthase conserved region domain-containing protein" evidence="4">
    <location>
        <begin position="21"/>
        <end position="397"/>
    </location>
</feature>
<comment type="similarity">
    <text evidence="1">Belongs to the strictosidine synthase family.</text>
</comment>
<evidence type="ECO:0000256" key="2">
    <source>
        <dbReference type="ARBA" id="ARBA00022553"/>
    </source>
</evidence>
<protein>
    <recommendedName>
        <fullName evidence="5">Strictosidine synthase conserved region domain-containing protein</fullName>
    </recommendedName>
</protein>
<keyword evidence="3" id="KW-0325">Glycoprotein</keyword>
<dbReference type="EMBL" id="CAJHUC010001806">
    <property type="protein sequence ID" value="CAD7702383.1"/>
    <property type="molecule type" value="Genomic_DNA"/>
</dbReference>
<dbReference type="Pfam" id="PF20067">
    <property type="entry name" value="SSL_N"/>
    <property type="match status" value="1"/>
</dbReference>
<dbReference type="GO" id="GO:0012505">
    <property type="term" value="C:endomembrane system"/>
    <property type="evidence" value="ECO:0007669"/>
    <property type="project" value="TreeGrafter"/>
</dbReference>
<accession>A0A8S1JEV8</accession>
<name>A0A8S1JEV8_9CHLO</name>
<organism evidence="6 7">
    <name type="scientific">Ostreobium quekettii</name>
    <dbReference type="NCBI Taxonomy" id="121088"/>
    <lineage>
        <taxon>Eukaryota</taxon>
        <taxon>Viridiplantae</taxon>
        <taxon>Chlorophyta</taxon>
        <taxon>core chlorophytes</taxon>
        <taxon>Ulvophyceae</taxon>
        <taxon>TCBD clade</taxon>
        <taxon>Bryopsidales</taxon>
        <taxon>Ostreobineae</taxon>
        <taxon>Ostreobiaceae</taxon>
        <taxon>Ostreobium</taxon>
    </lineage>
</organism>
<keyword evidence="7" id="KW-1185">Reference proteome</keyword>
<dbReference type="PANTHER" id="PTHR10426:SF88">
    <property type="entry name" value="ADIPOCYTE PLASMA MEMBRANE-ASSOCIATED PROTEIN HEMOMUCIN-RELATED"/>
    <property type="match status" value="1"/>
</dbReference>
<dbReference type="Gene3D" id="2.120.10.30">
    <property type="entry name" value="TolB, C-terminal domain"/>
    <property type="match status" value="1"/>
</dbReference>
<dbReference type="GO" id="GO:0016787">
    <property type="term" value="F:hydrolase activity"/>
    <property type="evidence" value="ECO:0007669"/>
    <property type="project" value="TreeGrafter"/>
</dbReference>
<dbReference type="AlphaFoldDB" id="A0A8S1JEV8"/>
<evidence type="ECO:0000256" key="3">
    <source>
        <dbReference type="ARBA" id="ARBA00023180"/>
    </source>
</evidence>
<keyword evidence="4" id="KW-0732">Signal</keyword>
<gene>
    <name evidence="6" type="ORF">OSTQU699_LOCUS7740</name>
</gene>
<feature type="signal peptide" evidence="4">
    <location>
        <begin position="1"/>
        <end position="20"/>
    </location>
</feature>
<evidence type="ECO:0000313" key="6">
    <source>
        <dbReference type="EMBL" id="CAD7702383.1"/>
    </source>
</evidence>
<dbReference type="OrthoDB" id="5307922at2759"/>
<evidence type="ECO:0000256" key="1">
    <source>
        <dbReference type="ARBA" id="ARBA00009191"/>
    </source>
</evidence>
<feature type="domain" description="Strictosidine synthase conserved region" evidence="5">
    <location>
        <begin position="179"/>
        <end position="276"/>
    </location>
</feature>
<dbReference type="InterPro" id="IPR018119">
    <property type="entry name" value="Strictosidine_synth_cons-reg"/>
</dbReference>